<accession>A0A7S0MBJ7</accession>
<dbReference type="EMBL" id="HBEZ01025965">
    <property type="protein sequence ID" value="CAD8636656.1"/>
    <property type="molecule type" value="Transcribed_RNA"/>
</dbReference>
<reference evidence="1" key="1">
    <citation type="submission" date="2021-01" db="EMBL/GenBank/DDBJ databases">
        <authorList>
            <person name="Corre E."/>
            <person name="Pelletier E."/>
            <person name="Niang G."/>
            <person name="Scheremetjew M."/>
            <person name="Finn R."/>
            <person name="Kale V."/>
            <person name="Holt S."/>
            <person name="Cochrane G."/>
            <person name="Meng A."/>
            <person name="Brown T."/>
            <person name="Cohen L."/>
        </authorList>
    </citation>
    <scope>NUCLEOTIDE SEQUENCE</scope>
    <source>
        <strain evidence="1">CCAP979/52</strain>
    </source>
</reference>
<sequence>MTACWKGWVRLLGGTRCGFRGFGGLGQSPDGPQVRDLGEGRQANPALRAVFDSNKIFEAAEQDSASFVFRRHPDCLDGQPGCQFEGQAQLGARVVSDSGEGLVHTLSTLMNHSIVYTLKIISEQDFTVFEVWTMDNSRLLERVSLAQRFCYNHRLGRNLGLSRLPLSGQGNTLGSECRYITPMHVCYASEPSLWGTSLWTRNSGPEAGEFGGVRRPGRQFRCVPPFCS</sequence>
<organism evidence="1">
    <name type="scientific">Cryptomonas curvata</name>
    <dbReference type="NCBI Taxonomy" id="233186"/>
    <lineage>
        <taxon>Eukaryota</taxon>
        <taxon>Cryptophyceae</taxon>
        <taxon>Cryptomonadales</taxon>
        <taxon>Cryptomonadaceae</taxon>
        <taxon>Cryptomonas</taxon>
    </lineage>
</organism>
<name>A0A7S0MBJ7_9CRYP</name>
<gene>
    <name evidence="1" type="ORF">CCUR1050_LOCUS14340</name>
</gene>
<dbReference type="AlphaFoldDB" id="A0A7S0MBJ7"/>
<evidence type="ECO:0000313" key="1">
    <source>
        <dbReference type="EMBL" id="CAD8636656.1"/>
    </source>
</evidence>
<proteinExistence type="predicted"/>
<protein>
    <submittedName>
        <fullName evidence="1">Uncharacterized protein</fullName>
    </submittedName>
</protein>